<protein>
    <submittedName>
        <fullName evidence="1">Uncharacterized protein</fullName>
    </submittedName>
</protein>
<dbReference type="InterPro" id="IPR045384">
    <property type="entry name" value="DUF6527"/>
</dbReference>
<dbReference type="Proteomes" id="UP000001953">
    <property type="component" value="Chromosome"/>
</dbReference>
<evidence type="ECO:0000313" key="2">
    <source>
        <dbReference type="Proteomes" id="UP000001953"/>
    </source>
</evidence>
<dbReference type="Pfam" id="PF20137">
    <property type="entry name" value="BubE"/>
    <property type="match status" value="1"/>
</dbReference>
<sequence length="123" mass="14224">MKSIVRLTTKLWASCRSAVRSFRDVYGPARRISIVESDSLPDKLPDRDLILARDDGEDWSVGMKCPCGCGRRIELLLLAEARPRWSLTIDSRRRPTLVPSIWLEGECRSHFWVKQGRIVWAER</sequence>
<evidence type="ECO:0000313" key="1">
    <source>
        <dbReference type="EMBL" id="ABE62192.1"/>
    </source>
</evidence>
<gene>
    <name evidence="1" type="ordered locus">Nham_1368</name>
</gene>
<accession>Q1QNK5</accession>
<dbReference type="HOGENOM" id="CLU_163995_0_0_5"/>
<dbReference type="eggNOG" id="ENOG5033FWN">
    <property type="taxonomic scope" value="Bacteria"/>
</dbReference>
<dbReference type="AlphaFoldDB" id="Q1QNK5"/>
<proteinExistence type="predicted"/>
<name>Q1QNK5_NITHX</name>
<dbReference type="KEGG" id="nha:Nham_1368"/>
<dbReference type="STRING" id="323097.Nham_1368"/>
<dbReference type="EMBL" id="CP000319">
    <property type="protein sequence ID" value="ABE62192.1"/>
    <property type="molecule type" value="Genomic_DNA"/>
</dbReference>
<keyword evidence="2" id="KW-1185">Reference proteome</keyword>
<reference evidence="1 2" key="1">
    <citation type="submission" date="2006-03" db="EMBL/GenBank/DDBJ databases">
        <title>Complete sequence of chromosome of Nitrobacter hamburgensis X14.</title>
        <authorList>
            <consortium name="US DOE Joint Genome Institute"/>
            <person name="Copeland A."/>
            <person name="Lucas S."/>
            <person name="Lapidus A."/>
            <person name="Barry K."/>
            <person name="Detter J.C."/>
            <person name="Glavina del Rio T."/>
            <person name="Hammon N."/>
            <person name="Israni S."/>
            <person name="Dalin E."/>
            <person name="Tice H."/>
            <person name="Pitluck S."/>
            <person name="Chain P."/>
            <person name="Malfatti S."/>
            <person name="Shin M."/>
            <person name="Vergez L."/>
            <person name="Schmutz J."/>
            <person name="Larimer F."/>
            <person name="Land M."/>
            <person name="Hauser L."/>
            <person name="Kyrpides N."/>
            <person name="Ivanova N."/>
            <person name="Ward B."/>
            <person name="Arp D."/>
            <person name="Klotz M."/>
            <person name="Stein L."/>
            <person name="O'Mullan G."/>
            <person name="Starkenburg S."/>
            <person name="Sayavedra L."/>
            <person name="Poret-Peterson A.T."/>
            <person name="Gentry M.E."/>
            <person name="Bruce D."/>
            <person name="Richardson P."/>
        </authorList>
    </citation>
    <scope>NUCLEOTIDE SEQUENCE [LARGE SCALE GENOMIC DNA]</scope>
    <source>
        <strain evidence="2">DSM 10229 / NCIMB 13809 / X14</strain>
    </source>
</reference>
<organism evidence="1 2">
    <name type="scientific">Nitrobacter hamburgensis (strain DSM 10229 / NCIMB 13809 / X14)</name>
    <dbReference type="NCBI Taxonomy" id="323097"/>
    <lineage>
        <taxon>Bacteria</taxon>
        <taxon>Pseudomonadati</taxon>
        <taxon>Pseudomonadota</taxon>
        <taxon>Alphaproteobacteria</taxon>
        <taxon>Hyphomicrobiales</taxon>
        <taxon>Nitrobacteraceae</taxon>
        <taxon>Nitrobacter</taxon>
    </lineage>
</organism>